<sequence>MSRERCVRVFAVALVFFALCASRANATVVFLGSSQTAGWKYMACFKDVINKGAVSNNTSKILSSLQSVLGLHPDKIFILEGINEIHSDLSVILDRYGKIVERISADSPQTMIFVQSVLPVVNRKDLSNDKIMEFNKGLEALCGRYQSCIYVDLHSHFLSGGSLNKELTSDGVHLKPGGYRLWQSLIEYYVTEQNDRIVKPDTLARLAPGNAPRPN</sequence>
<evidence type="ECO:0000313" key="2">
    <source>
        <dbReference type="EMBL" id="KUG29864.1"/>
    </source>
</evidence>
<protein>
    <submittedName>
        <fullName evidence="2">Beta-lactamase (Cephalosporinase)</fullName>
        <ecNumber evidence="2">3.5.2.6</ecNumber>
    </submittedName>
</protein>
<dbReference type="Pfam" id="PF13472">
    <property type="entry name" value="Lipase_GDSL_2"/>
    <property type="match status" value="1"/>
</dbReference>
<gene>
    <name evidence="2" type="ORF">ASZ90_000260</name>
</gene>
<dbReference type="InterPro" id="IPR036514">
    <property type="entry name" value="SGNH_hydro_sf"/>
</dbReference>
<dbReference type="AlphaFoldDB" id="A0A0W8G9R6"/>
<keyword evidence="2" id="KW-0378">Hydrolase</keyword>
<dbReference type="GO" id="GO:0008800">
    <property type="term" value="F:beta-lactamase activity"/>
    <property type="evidence" value="ECO:0007669"/>
    <property type="project" value="UniProtKB-EC"/>
</dbReference>
<proteinExistence type="predicted"/>
<dbReference type="InterPro" id="IPR013830">
    <property type="entry name" value="SGNH_hydro"/>
</dbReference>
<dbReference type="GO" id="GO:0004622">
    <property type="term" value="F:phosphatidylcholine lysophospholipase activity"/>
    <property type="evidence" value="ECO:0007669"/>
    <property type="project" value="TreeGrafter"/>
</dbReference>
<dbReference type="EC" id="3.5.2.6" evidence="2"/>
<name>A0A0W8G9R6_9ZZZZ</name>
<dbReference type="InterPro" id="IPR051532">
    <property type="entry name" value="Ester_Hydrolysis_Enzymes"/>
</dbReference>
<organism evidence="2">
    <name type="scientific">hydrocarbon metagenome</name>
    <dbReference type="NCBI Taxonomy" id="938273"/>
    <lineage>
        <taxon>unclassified sequences</taxon>
        <taxon>metagenomes</taxon>
        <taxon>ecological metagenomes</taxon>
    </lineage>
</organism>
<dbReference type="PANTHER" id="PTHR30383">
    <property type="entry name" value="THIOESTERASE 1/PROTEASE 1/LYSOPHOSPHOLIPASE L1"/>
    <property type="match status" value="1"/>
</dbReference>
<dbReference type="EMBL" id="LNQE01000028">
    <property type="protein sequence ID" value="KUG29864.1"/>
    <property type="molecule type" value="Genomic_DNA"/>
</dbReference>
<feature type="domain" description="SGNH hydrolase-type esterase" evidence="1">
    <location>
        <begin position="47"/>
        <end position="181"/>
    </location>
</feature>
<dbReference type="PANTHER" id="PTHR30383:SF5">
    <property type="entry name" value="SGNH HYDROLASE-TYPE ESTERASE DOMAIN-CONTAINING PROTEIN"/>
    <property type="match status" value="1"/>
</dbReference>
<evidence type="ECO:0000259" key="1">
    <source>
        <dbReference type="Pfam" id="PF13472"/>
    </source>
</evidence>
<reference evidence="2" key="1">
    <citation type="journal article" date="2015" name="Proc. Natl. Acad. Sci. U.S.A.">
        <title>Networks of energetic and metabolic interactions define dynamics in microbial communities.</title>
        <authorList>
            <person name="Embree M."/>
            <person name="Liu J.K."/>
            <person name="Al-Bassam M.M."/>
            <person name="Zengler K."/>
        </authorList>
    </citation>
    <scope>NUCLEOTIDE SEQUENCE</scope>
</reference>
<accession>A0A0W8G9R6</accession>
<comment type="caution">
    <text evidence="2">The sequence shown here is derived from an EMBL/GenBank/DDBJ whole genome shotgun (WGS) entry which is preliminary data.</text>
</comment>
<dbReference type="Gene3D" id="3.40.50.1110">
    <property type="entry name" value="SGNH hydrolase"/>
    <property type="match status" value="1"/>
</dbReference>
<dbReference type="SUPFAM" id="SSF52266">
    <property type="entry name" value="SGNH hydrolase"/>
    <property type="match status" value="1"/>
</dbReference>